<feature type="compositionally biased region" description="Basic and acidic residues" evidence="1">
    <location>
        <begin position="40"/>
        <end position="56"/>
    </location>
</feature>
<evidence type="ECO:0000313" key="2">
    <source>
        <dbReference type="EMBL" id="KAJ8424920.1"/>
    </source>
</evidence>
<accession>A0A9Q1GTM8</accession>
<dbReference type="EMBL" id="JAKOGI010001581">
    <property type="protein sequence ID" value="KAJ8424920.1"/>
    <property type="molecule type" value="Genomic_DNA"/>
</dbReference>
<organism evidence="2 3">
    <name type="scientific">Carnegiea gigantea</name>
    <dbReference type="NCBI Taxonomy" id="171969"/>
    <lineage>
        <taxon>Eukaryota</taxon>
        <taxon>Viridiplantae</taxon>
        <taxon>Streptophyta</taxon>
        <taxon>Embryophyta</taxon>
        <taxon>Tracheophyta</taxon>
        <taxon>Spermatophyta</taxon>
        <taxon>Magnoliopsida</taxon>
        <taxon>eudicotyledons</taxon>
        <taxon>Gunneridae</taxon>
        <taxon>Pentapetalae</taxon>
        <taxon>Caryophyllales</taxon>
        <taxon>Cactineae</taxon>
        <taxon>Cactaceae</taxon>
        <taxon>Cactoideae</taxon>
        <taxon>Echinocereeae</taxon>
        <taxon>Carnegiea</taxon>
    </lineage>
</organism>
<comment type="caution">
    <text evidence="2">The sequence shown here is derived from an EMBL/GenBank/DDBJ whole genome shotgun (WGS) entry which is preliminary data.</text>
</comment>
<dbReference type="PANTHER" id="PTHR36075">
    <property type="entry name" value="BNAA10G09820D PROTEIN"/>
    <property type="match status" value="1"/>
</dbReference>
<dbReference type="PANTHER" id="PTHR36075:SF1">
    <property type="entry name" value="OS03G0595200 PROTEIN"/>
    <property type="match status" value="1"/>
</dbReference>
<gene>
    <name evidence="2" type="ORF">Cgig2_028508</name>
</gene>
<dbReference type="Proteomes" id="UP001153076">
    <property type="component" value="Unassembled WGS sequence"/>
</dbReference>
<protein>
    <submittedName>
        <fullName evidence="2">Uncharacterized protein</fullName>
    </submittedName>
</protein>
<name>A0A9Q1GTM8_9CARY</name>
<reference evidence="2" key="1">
    <citation type="submission" date="2022-04" db="EMBL/GenBank/DDBJ databases">
        <title>Carnegiea gigantea Genome sequencing and assembly v2.</title>
        <authorList>
            <person name="Copetti D."/>
            <person name="Sanderson M.J."/>
            <person name="Burquez A."/>
            <person name="Wojciechowski M.F."/>
        </authorList>
    </citation>
    <scope>NUCLEOTIDE SEQUENCE</scope>
    <source>
        <strain evidence="2">SGP5-SGP5p</strain>
        <tissue evidence="2">Aerial part</tissue>
    </source>
</reference>
<dbReference type="AlphaFoldDB" id="A0A9Q1GTM8"/>
<feature type="compositionally biased region" description="Basic and acidic residues" evidence="1">
    <location>
        <begin position="85"/>
        <end position="110"/>
    </location>
</feature>
<evidence type="ECO:0000256" key="1">
    <source>
        <dbReference type="SAM" id="MobiDB-lite"/>
    </source>
</evidence>
<keyword evidence="3" id="KW-1185">Reference proteome</keyword>
<feature type="region of interest" description="Disordered" evidence="1">
    <location>
        <begin position="26"/>
        <end position="123"/>
    </location>
</feature>
<evidence type="ECO:0000313" key="3">
    <source>
        <dbReference type="Proteomes" id="UP001153076"/>
    </source>
</evidence>
<proteinExistence type="predicted"/>
<feature type="region of interest" description="Disordered" evidence="1">
    <location>
        <begin position="1"/>
        <end position="20"/>
    </location>
</feature>
<sequence>MDPSSVHATSPIEEDEWDTEGFVIPSLGIETPSQNTFDAPKVEDSKAPPSKDKLEKIYLGPHGAPPQAKQPEPNSSNRKQRFKQKLKEADRRSSFTGRENKEESLRELVGSDKASGNMAKGSSKDWLDPHCNEALFHRRHPQTVERTSMLCCDWKPVCGQLISRLDALLIVDRAVVFIVRQKVVAVG</sequence>
<dbReference type="OrthoDB" id="631005at2759"/>